<keyword evidence="1" id="KW-0812">Transmembrane</keyword>
<comment type="caution">
    <text evidence="2">The sequence shown here is derived from an EMBL/GenBank/DDBJ whole genome shotgun (WGS) entry which is preliminary data.</text>
</comment>
<feature type="non-terminal residue" evidence="2">
    <location>
        <position position="1"/>
    </location>
</feature>
<evidence type="ECO:0000256" key="1">
    <source>
        <dbReference type="SAM" id="Phobius"/>
    </source>
</evidence>
<dbReference type="Proteomes" id="UP001497623">
    <property type="component" value="Unassembled WGS sequence"/>
</dbReference>
<keyword evidence="3" id="KW-1185">Reference proteome</keyword>
<organism evidence="2 3">
    <name type="scientific">Meganyctiphanes norvegica</name>
    <name type="common">Northern krill</name>
    <name type="synonym">Thysanopoda norvegica</name>
    <dbReference type="NCBI Taxonomy" id="48144"/>
    <lineage>
        <taxon>Eukaryota</taxon>
        <taxon>Metazoa</taxon>
        <taxon>Ecdysozoa</taxon>
        <taxon>Arthropoda</taxon>
        <taxon>Crustacea</taxon>
        <taxon>Multicrustacea</taxon>
        <taxon>Malacostraca</taxon>
        <taxon>Eumalacostraca</taxon>
        <taxon>Eucarida</taxon>
        <taxon>Euphausiacea</taxon>
        <taxon>Euphausiidae</taxon>
        <taxon>Meganyctiphanes</taxon>
    </lineage>
</organism>
<keyword evidence="1" id="KW-0472">Membrane</keyword>
<sequence length="116" mass="13456">VGKSLRKVKMPKNGIWVGVGGSKRVKEGQKYQKHNFLVLLTLFTSLPSPKPYFVGLFTFLMLSPTNRSQNFENRTKNECSTDFFVKLPKTKKILKLVKLWILESFTKYALNRLIFI</sequence>
<dbReference type="AlphaFoldDB" id="A0AAV2RPC7"/>
<name>A0AAV2RPC7_MEGNR</name>
<gene>
    <name evidence="2" type="ORF">MNOR_LOCUS27602</name>
</gene>
<dbReference type="EMBL" id="CAXKWB010029322">
    <property type="protein sequence ID" value="CAL4135366.1"/>
    <property type="molecule type" value="Genomic_DNA"/>
</dbReference>
<protein>
    <submittedName>
        <fullName evidence="2">Uncharacterized protein</fullName>
    </submittedName>
</protein>
<evidence type="ECO:0000313" key="3">
    <source>
        <dbReference type="Proteomes" id="UP001497623"/>
    </source>
</evidence>
<proteinExistence type="predicted"/>
<accession>A0AAV2RPC7</accession>
<reference evidence="2 3" key="1">
    <citation type="submission" date="2024-05" db="EMBL/GenBank/DDBJ databases">
        <authorList>
            <person name="Wallberg A."/>
        </authorList>
    </citation>
    <scope>NUCLEOTIDE SEQUENCE [LARGE SCALE GENOMIC DNA]</scope>
</reference>
<evidence type="ECO:0000313" key="2">
    <source>
        <dbReference type="EMBL" id="CAL4135366.1"/>
    </source>
</evidence>
<keyword evidence="1" id="KW-1133">Transmembrane helix</keyword>
<feature type="transmembrane region" description="Helical" evidence="1">
    <location>
        <begin position="36"/>
        <end position="62"/>
    </location>
</feature>